<dbReference type="AlphaFoldDB" id="A0AAE0X8R7"/>
<proteinExistence type="inferred from homology"/>
<dbReference type="PANTHER" id="PTHR11266">
    <property type="entry name" value="PEROXISOMAL MEMBRANE PROTEIN 2, PXMP2 MPV17"/>
    <property type="match status" value="1"/>
</dbReference>
<dbReference type="Pfam" id="PF04117">
    <property type="entry name" value="Mpv17_PMP22"/>
    <property type="match status" value="1"/>
</dbReference>
<sequence>MTWELTQRRWSRAINSKFIFDRVPLLHTIIFLIEMSIFARLTSRFNSYYDERPVLTMMVTNAILGGVADTVAQSITSIRQRALRKYPVGQSPNPRDDPLAVEIHELDRKNPLNERDLIPNSKLLPPPFDFERLTRFMGYGFLMAPVQFRWFKFLEKSFPITKTAAFLPAMKRVAFDQLIFAPFGIAAFFTAMTIAEGGGKRAVYQKIKDMYVPTLKANFMVWPAVQIINFRLMPVQFQLPFVSTVGIAWTAYLSLSNAAEDAQQARMVPNSPNIRLA</sequence>
<organism evidence="7 8">
    <name type="scientific">Podospora appendiculata</name>
    <dbReference type="NCBI Taxonomy" id="314037"/>
    <lineage>
        <taxon>Eukaryota</taxon>
        <taxon>Fungi</taxon>
        <taxon>Dikarya</taxon>
        <taxon>Ascomycota</taxon>
        <taxon>Pezizomycotina</taxon>
        <taxon>Sordariomycetes</taxon>
        <taxon>Sordariomycetidae</taxon>
        <taxon>Sordariales</taxon>
        <taxon>Podosporaceae</taxon>
        <taxon>Podospora</taxon>
    </lineage>
</organism>
<comment type="caution">
    <text evidence="7">The sequence shown here is derived from an EMBL/GenBank/DDBJ whole genome shotgun (WGS) entry which is preliminary data.</text>
</comment>
<dbReference type="PANTHER" id="PTHR11266:SF50">
    <property type="entry name" value="VACUOLAR MEMBRANE PROTEIN YOR292C"/>
    <property type="match status" value="1"/>
</dbReference>
<accession>A0AAE0X8R7</accession>
<evidence type="ECO:0000256" key="5">
    <source>
        <dbReference type="ARBA" id="ARBA00023136"/>
    </source>
</evidence>
<dbReference type="GO" id="GO:0016020">
    <property type="term" value="C:membrane"/>
    <property type="evidence" value="ECO:0007669"/>
    <property type="project" value="UniProtKB-SubCell"/>
</dbReference>
<name>A0AAE0X8R7_9PEZI</name>
<keyword evidence="3 6" id="KW-0812">Transmembrane</keyword>
<reference evidence="7" key="2">
    <citation type="submission" date="2023-06" db="EMBL/GenBank/DDBJ databases">
        <authorList>
            <consortium name="Lawrence Berkeley National Laboratory"/>
            <person name="Haridas S."/>
            <person name="Hensen N."/>
            <person name="Bonometti L."/>
            <person name="Westerberg I."/>
            <person name="Brannstrom I.O."/>
            <person name="Guillou S."/>
            <person name="Cros-Aarteil S."/>
            <person name="Calhoun S."/>
            <person name="Kuo A."/>
            <person name="Mondo S."/>
            <person name="Pangilinan J."/>
            <person name="Riley R."/>
            <person name="Labutti K."/>
            <person name="Andreopoulos B."/>
            <person name="Lipzen A."/>
            <person name="Chen C."/>
            <person name="Yanf M."/>
            <person name="Daum C."/>
            <person name="Ng V."/>
            <person name="Clum A."/>
            <person name="Steindorff A."/>
            <person name="Ohm R."/>
            <person name="Martin F."/>
            <person name="Silar P."/>
            <person name="Natvig D."/>
            <person name="Lalanne C."/>
            <person name="Gautier V."/>
            <person name="Ament-Velasquez S.L."/>
            <person name="Kruys A."/>
            <person name="Hutchinson M.I."/>
            <person name="Powell A.J."/>
            <person name="Barry K."/>
            <person name="Miller A.N."/>
            <person name="Grigoriev I.V."/>
            <person name="Debuchy R."/>
            <person name="Gladieux P."/>
            <person name="Thoren M.H."/>
            <person name="Johannesson H."/>
        </authorList>
    </citation>
    <scope>NUCLEOTIDE SEQUENCE</scope>
    <source>
        <strain evidence="7">CBS 314.62</strain>
    </source>
</reference>
<dbReference type="EMBL" id="JAULSO010000002">
    <property type="protein sequence ID" value="KAK3687956.1"/>
    <property type="molecule type" value="Genomic_DNA"/>
</dbReference>
<evidence type="ECO:0000256" key="3">
    <source>
        <dbReference type="ARBA" id="ARBA00022692"/>
    </source>
</evidence>
<comment type="subcellular location">
    <subcellularLocation>
        <location evidence="1">Membrane</location>
        <topology evidence="1">Multi-pass membrane protein</topology>
    </subcellularLocation>
</comment>
<comment type="similarity">
    <text evidence="2 6">Belongs to the peroxisomal membrane protein PXMP2/4 family.</text>
</comment>
<keyword evidence="5 6" id="KW-0472">Membrane</keyword>
<dbReference type="Proteomes" id="UP001270362">
    <property type="component" value="Unassembled WGS sequence"/>
</dbReference>
<evidence type="ECO:0000256" key="6">
    <source>
        <dbReference type="RuleBase" id="RU363053"/>
    </source>
</evidence>
<evidence type="ECO:0000256" key="1">
    <source>
        <dbReference type="ARBA" id="ARBA00004141"/>
    </source>
</evidence>
<evidence type="ECO:0000256" key="4">
    <source>
        <dbReference type="ARBA" id="ARBA00022989"/>
    </source>
</evidence>
<dbReference type="InterPro" id="IPR007248">
    <property type="entry name" value="Mpv17_PMP22"/>
</dbReference>
<protein>
    <recommendedName>
        <fullName evidence="9">Vacuolar membrane protein</fullName>
    </recommendedName>
</protein>
<reference evidence="7" key="1">
    <citation type="journal article" date="2023" name="Mol. Phylogenet. Evol.">
        <title>Genome-scale phylogeny and comparative genomics of the fungal order Sordariales.</title>
        <authorList>
            <person name="Hensen N."/>
            <person name="Bonometti L."/>
            <person name="Westerberg I."/>
            <person name="Brannstrom I.O."/>
            <person name="Guillou S."/>
            <person name="Cros-Aarteil S."/>
            <person name="Calhoun S."/>
            <person name="Haridas S."/>
            <person name="Kuo A."/>
            <person name="Mondo S."/>
            <person name="Pangilinan J."/>
            <person name="Riley R."/>
            <person name="LaButti K."/>
            <person name="Andreopoulos B."/>
            <person name="Lipzen A."/>
            <person name="Chen C."/>
            <person name="Yan M."/>
            <person name="Daum C."/>
            <person name="Ng V."/>
            <person name="Clum A."/>
            <person name="Steindorff A."/>
            <person name="Ohm R.A."/>
            <person name="Martin F."/>
            <person name="Silar P."/>
            <person name="Natvig D.O."/>
            <person name="Lalanne C."/>
            <person name="Gautier V."/>
            <person name="Ament-Velasquez S.L."/>
            <person name="Kruys A."/>
            <person name="Hutchinson M.I."/>
            <person name="Powell A.J."/>
            <person name="Barry K."/>
            <person name="Miller A.N."/>
            <person name="Grigoriev I.V."/>
            <person name="Debuchy R."/>
            <person name="Gladieux P."/>
            <person name="Hiltunen Thoren M."/>
            <person name="Johannesson H."/>
        </authorList>
    </citation>
    <scope>NUCLEOTIDE SEQUENCE</scope>
    <source>
        <strain evidence="7">CBS 314.62</strain>
    </source>
</reference>
<feature type="transmembrane region" description="Helical" evidence="6">
    <location>
        <begin position="54"/>
        <end position="75"/>
    </location>
</feature>
<keyword evidence="8" id="KW-1185">Reference proteome</keyword>
<keyword evidence="4 6" id="KW-1133">Transmembrane helix</keyword>
<feature type="transmembrane region" description="Helical" evidence="6">
    <location>
        <begin position="174"/>
        <end position="195"/>
    </location>
</feature>
<gene>
    <name evidence="7" type="ORF">B0T22DRAFT_458363</name>
</gene>
<evidence type="ECO:0000256" key="2">
    <source>
        <dbReference type="ARBA" id="ARBA00006824"/>
    </source>
</evidence>
<feature type="transmembrane region" description="Helical" evidence="6">
    <location>
        <begin position="20"/>
        <end position="42"/>
    </location>
</feature>
<evidence type="ECO:0000313" key="7">
    <source>
        <dbReference type="EMBL" id="KAK3687956.1"/>
    </source>
</evidence>
<evidence type="ECO:0008006" key="9">
    <source>
        <dbReference type="Google" id="ProtNLM"/>
    </source>
</evidence>
<dbReference type="GO" id="GO:0005739">
    <property type="term" value="C:mitochondrion"/>
    <property type="evidence" value="ECO:0007669"/>
    <property type="project" value="TreeGrafter"/>
</dbReference>
<evidence type="ECO:0000313" key="8">
    <source>
        <dbReference type="Proteomes" id="UP001270362"/>
    </source>
</evidence>